<dbReference type="Pfam" id="PF00072">
    <property type="entry name" value="Response_reg"/>
    <property type="match status" value="1"/>
</dbReference>
<keyword evidence="9 16" id="KW-0805">Transcription regulation</keyword>
<keyword evidence="5 15" id="KW-0597">Phosphoprotein</keyword>
<evidence type="ECO:0000256" key="10">
    <source>
        <dbReference type="ARBA" id="ARBA00023125"/>
    </source>
</evidence>
<dbReference type="PANTHER" id="PTHR32071:SF95">
    <property type="entry name" value="DNA-BINDING TRANSCRIPTIONAL REGULATOR NTRC"/>
    <property type="match status" value="1"/>
</dbReference>
<dbReference type="InterPro" id="IPR002197">
    <property type="entry name" value="HTH_Fis"/>
</dbReference>
<feature type="domain" description="Response regulatory" evidence="19">
    <location>
        <begin position="8"/>
        <end position="122"/>
    </location>
</feature>
<evidence type="ECO:0000256" key="17">
    <source>
        <dbReference type="SAM" id="MobiDB-lite"/>
    </source>
</evidence>
<evidence type="ECO:0000256" key="11">
    <source>
        <dbReference type="ARBA" id="ARBA00023159"/>
    </source>
</evidence>
<dbReference type="PROSITE" id="PS00675">
    <property type="entry name" value="SIGMA54_INTERACT_1"/>
    <property type="match status" value="1"/>
</dbReference>
<dbReference type="RefSeq" id="WP_218405659.1">
    <property type="nucleotide sequence ID" value="NZ_JAGSPC010000003.1"/>
</dbReference>
<evidence type="ECO:0000256" key="3">
    <source>
        <dbReference type="ARBA" id="ARBA00022490"/>
    </source>
</evidence>
<evidence type="ECO:0000256" key="4">
    <source>
        <dbReference type="ARBA" id="ARBA00022491"/>
    </source>
</evidence>
<feature type="region of interest" description="Disordered" evidence="17">
    <location>
        <begin position="123"/>
        <end position="143"/>
    </location>
</feature>
<keyword evidence="3 16" id="KW-0963">Cytoplasm</keyword>
<evidence type="ECO:0000313" key="20">
    <source>
        <dbReference type="EMBL" id="MBV7260281.1"/>
    </source>
</evidence>
<dbReference type="FunFam" id="3.40.50.300:FF:000006">
    <property type="entry name" value="DNA-binding transcriptional regulator NtrC"/>
    <property type="match status" value="1"/>
</dbReference>
<dbReference type="Pfam" id="PF00158">
    <property type="entry name" value="Sigma54_activat"/>
    <property type="match status" value="1"/>
</dbReference>
<dbReference type="InterPro" id="IPR025662">
    <property type="entry name" value="Sigma_54_int_dom_ATP-bd_1"/>
</dbReference>
<comment type="function">
    <text evidence="14 16">Member of the two-component regulatory system NtrB/NtrC, which controls expression of the nitrogen-regulated (ntr) genes in response to nitrogen limitation. Phosphorylated NtrC binds directly to DNA and stimulates the formation of open promoter-sigma54-RNA polymerase complexes.</text>
</comment>
<dbReference type="InterPro" id="IPR058031">
    <property type="entry name" value="AAA_lid_NorR"/>
</dbReference>
<evidence type="ECO:0000256" key="9">
    <source>
        <dbReference type="ARBA" id="ARBA00023015"/>
    </source>
</evidence>
<dbReference type="Pfam" id="PF02954">
    <property type="entry name" value="HTH_8"/>
    <property type="match status" value="1"/>
</dbReference>
<feature type="domain" description="Sigma-54 factor interaction" evidence="18">
    <location>
        <begin position="144"/>
        <end position="372"/>
    </location>
</feature>
<evidence type="ECO:0000256" key="8">
    <source>
        <dbReference type="ARBA" id="ARBA00023012"/>
    </source>
</evidence>
<evidence type="ECO:0000256" key="14">
    <source>
        <dbReference type="ARBA" id="ARBA00043886"/>
    </source>
</evidence>
<comment type="subcellular location">
    <subcellularLocation>
        <location evidence="1 16">Cytoplasm</location>
    </subcellularLocation>
</comment>
<dbReference type="SMART" id="SM00448">
    <property type="entry name" value="REC"/>
    <property type="match status" value="1"/>
</dbReference>
<dbReference type="PROSITE" id="PS50045">
    <property type="entry name" value="SIGMA54_INTERACT_4"/>
    <property type="match status" value="1"/>
</dbReference>
<evidence type="ECO:0000256" key="15">
    <source>
        <dbReference type="PROSITE-ProRule" id="PRU00169"/>
    </source>
</evidence>
<keyword evidence="6 16" id="KW-0547">Nucleotide-binding</keyword>
<evidence type="ECO:0000256" key="2">
    <source>
        <dbReference type="ARBA" id="ARBA00019059"/>
    </source>
</evidence>
<dbReference type="SMART" id="SM00382">
    <property type="entry name" value="AAA"/>
    <property type="match status" value="1"/>
</dbReference>
<dbReference type="InterPro" id="IPR003593">
    <property type="entry name" value="AAA+_ATPase"/>
</dbReference>
<evidence type="ECO:0000256" key="5">
    <source>
        <dbReference type="ARBA" id="ARBA00022553"/>
    </source>
</evidence>
<reference evidence="20" key="1">
    <citation type="submission" date="2021-04" db="EMBL/GenBank/DDBJ databases">
        <authorList>
            <person name="Pira H."/>
            <person name="Risdian C."/>
            <person name="Wink J."/>
        </authorList>
    </citation>
    <scope>NUCLEOTIDE SEQUENCE</scope>
    <source>
        <strain evidence="20">WH158</strain>
    </source>
</reference>
<dbReference type="InterPro" id="IPR002078">
    <property type="entry name" value="Sigma_54_int"/>
</dbReference>
<dbReference type="InterPro" id="IPR001789">
    <property type="entry name" value="Sig_transdc_resp-reg_receiver"/>
</dbReference>
<evidence type="ECO:0000256" key="6">
    <source>
        <dbReference type="ARBA" id="ARBA00022741"/>
    </source>
</evidence>
<evidence type="ECO:0000256" key="12">
    <source>
        <dbReference type="ARBA" id="ARBA00023163"/>
    </source>
</evidence>
<dbReference type="GO" id="GO:0000156">
    <property type="term" value="F:phosphorelay response regulator activity"/>
    <property type="evidence" value="ECO:0007669"/>
    <property type="project" value="UniProtKB-UniRule"/>
</dbReference>
<dbReference type="Proteomes" id="UP001138681">
    <property type="component" value="Unassembled WGS sequence"/>
</dbReference>
<evidence type="ECO:0000259" key="19">
    <source>
        <dbReference type="PROSITE" id="PS50110"/>
    </source>
</evidence>
<keyword evidence="21" id="KW-1185">Reference proteome</keyword>
<keyword evidence="4 16" id="KW-0678">Repressor</keyword>
<dbReference type="InterPro" id="IPR025943">
    <property type="entry name" value="Sigma_54_int_dom_ATP-bd_2"/>
</dbReference>
<keyword evidence="8 16" id="KW-0902">Two-component regulatory system</keyword>
<gene>
    <name evidence="16 20" type="primary">ntrC</name>
    <name evidence="20" type="ORF">KCG46_11940</name>
</gene>
<evidence type="ECO:0000256" key="1">
    <source>
        <dbReference type="ARBA" id="ARBA00004496"/>
    </source>
</evidence>
<evidence type="ECO:0000256" key="13">
    <source>
        <dbReference type="ARBA" id="ARBA00023231"/>
    </source>
</evidence>
<dbReference type="GO" id="GO:0043565">
    <property type="term" value="F:sequence-specific DNA binding"/>
    <property type="evidence" value="ECO:0007669"/>
    <property type="project" value="InterPro"/>
</dbReference>
<keyword evidence="12 16" id="KW-0804">Transcription</keyword>
<feature type="modified residue" description="4-aspartylphosphate" evidence="15">
    <location>
        <position position="57"/>
    </location>
</feature>
<dbReference type="GO" id="GO:0006355">
    <property type="term" value="P:regulation of DNA-templated transcription"/>
    <property type="evidence" value="ECO:0007669"/>
    <property type="project" value="InterPro"/>
</dbReference>
<dbReference type="PROSITE" id="PS50110">
    <property type="entry name" value="RESPONSE_REGULATORY"/>
    <property type="match status" value="1"/>
</dbReference>
<proteinExistence type="predicted"/>
<dbReference type="PANTHER" id="PTHR32071">
    <property type="entry name" value="TRANSCRIPTIONAL REGULATORY PROTEIN"/>
    <property type="match status" value="1"/>
</dbReference>
<dbReference type="CDD" id="cd00009">
    <property type="entry name" value="AAA"/>
    <property type="match status" value="1"/>
</dbReference>
<dbReference type="AlphaFoldDB" id="A0A9X1F4W0"/>
<organism evidence="20 21">
    <name type="scientific">Erythrobacter crassostreae</name>
    <dbReference type="NCBI Taxonomy" id="2828328"/>
    <lineage>
        <taxon>Bacteria</taxon>
        <taxon>Pseudomonadati</taxon>
        <taxon>Pseudomonadota</taxon>
        <taxon>Alphaproteobacteria</taxon>
        <taxon>Sphingomonadales</taxon>
        <taxon>Erythrobacteraceae</taxon>
        <taxon>Erythrobacter/Porphyrobacter group</taxon>
        <taxon>Erythrobacter</taxon>
    </lineage>
</organism>
<evidence type="ECO:0000256" key="7">
    <source>
        <dbReference type="ARBA" id="ARBA00022840"/>
    </source>
</evidence>
<keyword evidence="7 16" id="KW-0067">ATP-binding</keyword>
<evidence type="ECO:0000313" key="21">
    <source>
        <dbReference type="Proteomes" id="UP001138681"/>
    </source>
</evidence>
<keyword evidence="10 16" id="KW-0238">DNA-binding</keyword>
<evidence type="ECO:0000259" key="18">
    <source>
        <dbReference type="PROSITE" id="PS50045"/>
    </source>
</evidence>
<accession>A0A9X1F4W0</accession>
<sequence>MSAASQSKVLLVEDDDAIATVMIAALEDEGFSIEHCGSMAERDRWLQQQSFDVMLTDVMLEDGDGLSTLENVRSHAPEMPVIVLSAQNTLDTAVRASDNEVFEYFPKPFDLDEVVQAVRQASGARKAQPSETEHLPIEDDGMPLVGRSPAMQSVYRMITRVLRNDLTVLVTGESGTGKELVAEAIHQLGGRRSGPFVAVNTAAIPADLIESELFGHEKGAFTGAIAQAIGKFEQANGGTLFLDEIGDMPAEAQTRLLRALQSGRIRRVGGRQEIGIDVRIVAATNKDLVPMIAAGTFREDLYYRLNVVPIHLPPLRERREDIGVLSQHFLAQAADDGLPRRTLAQDAMHALETRNWRGNVRELRNVIYRLSLMARDDLIDAGNLQDILGNEALAPGGNQQDRDGGIGQALNQWLHEQSPAAGTVYSQALAAFEKPLIEHALSETNGNQLRAAKLLGINRNTLRKRIGELGIEPDRFSRTA</sequence>
<dbReference type="GO" id="GO:0006808">
    <property type="term" value="P:regulation of nitrogen utilization"/>
    <property type="evidence" value="ECO:0007669"/>
    <property type="project" value="UniProtKB-UniRule"/>
</dbReference>
<name>A0A9X1F4W0_9SPHN</name>
<evidence type="ECO:0000256" key="16">
    <source>
        <dbReference type="RuleBase" id="RU365013"/>
    </source>
</evidence>
<dbReference type="EMBL" id="JAGSPC010000003">
    <property type="protein sequence ID" value="MBV7260281.1"/>
    <property type="molecule type" value="Genomic_DNA"/>
</dbReference>
<dbReference type="NCBIfam" id="TIGR01818">
    <property type="entry name" value="ntrC"/>
    <property type="match status" value="1"/>
</dbReference>
<dbReference type="PROSITE" id="PS00676">
    <property type="entry name" value="SIGMA54_INTERACT_2"/>
    <property type="match status" value="1"/>
</dbReference>
<dbReference type="GO" id="GO:0005524">
    <property type="term" value="F:ATP binding"/>
    <property type="evidence" value="ECO:0007669"/>
    <property type="project" value="UniProtKB-KW"/>
</dbReference>
<dbReference type="Pfam" id="PF25601">
    <property type="entry name" value="AAA_lid_14"/>
    <property type="match status" value="1"/>
</dbReference>
<dbReference type="InterPro" id="IPR010114">
    <property type="entry name" value="Transcript_reg_NtrC"/>
</dbReference>
<keyword evidence="13 16" id="KW-0535">Nitrogen fixation</keyword>
<dbReference type="GO" id="GO:0005737">
    <property type="term" value="C:cytoplasm"/>
    <property type="evidence" value="ECO:0007669"/>
    <property type="project" value="UniProtKB-SubCell"/>
</dbReference>
<keyword evidence="11 16" id="KW-0010">Activator</keyword>
<protein>
    <recommendedName>
        <fullName evidence="2 16">DNA-binding transcriptional regulator NtrC</fullName>
    </recommendedName>
    <alternativeName>
        <fullName evidence="16">Nitrogen regulation protein NR(I)</fullName>
    </alternativeName>
</protein>
<comment type="caution">
    <text evidence="20">The sequence shown here is derived from an EMBL/GenBank/DDBJ whole genome shotgun (WGS) entry which is preliminary data.</text>
</comment>